<dbReference type="AlphaFoldDB" id="A0A6M3IIG6"/>
<evidence type="ECO:0000313" key="2">
    <source>
        <dbReference type="EMBL" id="QJA57204.1"/>
    </source>
</evidence>
<evidence type="ECO:0000256" key="1">
    <source>
        <dbReference type="SAM" id="MobiDB-lite"/>
    </source>
</evidence>
<protein>
    <submittedName>
        <fullName evidence="2">Uncharacterized protein</fullName>
    </submittedName>
</protein>
<organism evidence="2">
    <name type="scientific">viral metagenome</name>
    <dbReference type="NCBI Taxonomy" id="1070528"/>
    <lineage>
        <taxon>unclassified sequences</taxon>
        <taxon>metagenomes</taxon>
        <taxon>organismal metagenomes</taxon>
    </lineage>
</organism>
<feature type="region of interest" description="Disordered" evidence="1">
    <location>
        <begin position="119"/>
        <end position="149"/>
    </location>
</feature>
<name>A0A6M3IIG6_9ZZZZ</name>
<proteinExistence type="predicted"/>
<feature type="compositionally biased region" description="Pro residues" evidence="1">
    <location>
        <begin position="119"/>
        <end position="143"/>
    </location>
</feature>
<dbReference type="EMBL" id="MT141260">
    <property type="protein sequence ID" value="QJA57204.1"/>
    <property type="molecule type" value="Genomic_DNA"/>
</dbReference>
<reference evidence="2" key="1">
    <citation type="submission" date="2020-03" db="EMBL/GenBank/DDBJ databases">
        <title>The deep terrestrial virosphere.</title>
        <authorList>
            <person name="Holmfeldt K."/>
            <person name="Nilsson E."/>
            <person name="Simone D."/>
            <person name="Lopez-Fernandez M."/>
            <person name="Wu X."/>
            <person name="de Brujin I."/>
            <person name="Lundin D."/>
            <person name="Andersson A."/>
            <person name="Bertilsson S."/>
            <person name="Dopson M."/>
        </authorList>
    </citation>
    <scope>NUCLEOTIDE SEQUENCE</scope>
    <source>
        <strain evidence="2">MM415B01683</strain>
    </source>
</reference>
<gene>
    <name evidence="2" type="ORF">MM415B01683_0004</name>
</gene>
<accession>A0A6M3IIG6</accession>
<sequence>MTLTTNGLNYIAKEFGIGNCFAYSGLSWTSVAIDGTTVNESGGTRNIVARLATTSMYSRIDLTYPVVKSYTYANLRTANNNTDVTIIDSQWITANDGYPAGEPQYCASVITPTPGITPTPTPGITPTPTPVYTPTPTVGPTPTPFSGTPPTFEFKGTPTGNPTVNLNLNTLVMRQAADYHFEMNDIVITNTSGWTVYVAMEVKLFTGALSSCPSVGYVFDGLDRTSTKNPRIKILEAGETATFDADFYQPTSILGVHTVCLLIRGTWLRTQLEAEILPITG</sequence>